<dbReference type="PANTHER" id="PTHR45228:SF1">
    <property type="entry name" value="CYCLIC DI-GMP PHOSPHODIESTERASE TM_0186"/>
    <property type="match status" value="1"/>
</dbReference>
<dbReference type="Gene3D" id="1.10.3210.10">
    <property type="entry name" value="Hypothetical protein af1432"/>
    <property type="match status" value="1"/>
</dbReference>
<organism evidence="5 6">
    <name type="scientific">Methylobacterium tardum</name>
    <dbReference type="NCBI Taxonomy" id="374432"/>
    <lineage>
        <taxon>Bacteria</taxon>
        <taxon>Pseudomonadati</taxon>
        <taxon>Pseudomonadota</taxon>
        <taxon>Alphaproteobacteria</taxon>
        <taxon>Hyphomicrobiales</taxon>
        <taxon>Methylobacteriaceae</taxon>
        <taxon>Methylobacterium</taxon>
    </lineage>
</organism>
<dbReference type="Pfam" id="PF00072">
    <property type="entry name" value="Response_reg"/>
    <property type="match status" value="1"/>
</dbReference>
<dbReference type="PROSITE" id="PS50110">
    <property type="entry name" value="RESPONSE_REGULATORY"/>
    <property type="match status" value="1"/>
</dbReference>
<dbReference type="GO" id="GO:0000160">
    <property type="term" value="P:phosphorelay signal transduction system"/>
    <property type="evidence" value="ECO:0007669"/>
    <property type="project" value="InterPro"/>
</dbReference>
<protein>
    <submittedName>
        <fullName evidence="5">Two-component system response regulator</fullName>
    </submittedName>
</protein>
<dbReference type="InterPro" id="IPR052020">
    <property type="entry name" value="Cyclic_di-GMP/3'3'-cGAMP_PDE"/>
</dbReference>
<dbReference type="AlphaFoldDB" id="A0AA37WV32"/>
<dbReference type="Proteomes" id="UP001157440">
    <property type="component" value="Unassembled WGS sequence"/>
</dbReference>
<dbReference type="PANTHER" id="PTHR45228">
    <property type="entry name" value="CYCLIC DI-GMP PHOSPHODIESTERASE TM_0186-RELATED"/>
    <property type="match status" value="1"/>
</dbReference>
<evidence type="ECO:0000256" key="1">
    <source>
        <dbReference type="PROSITE-ProRule" id="PRU00169"/>
    </source>
</evidence>
<dbReference type="InterPro" id="IPR001789">
    <property type="entry name" value="Sig_transdc_resp-reg_receiver"/>
</dbReference>
<name>A0AA37WV32_9HYPH</name>
<dbReference type="SUPFAM" id="SSF52172">
    <property type="entry name" value="CheY-like"/>
    <property type="match status" value="1"/>
</dbReference>
<evidence type="ECO:0000313" key="6">
    <source>
        <dbReference type="Proteomes" id="UP001157440"/>
    </source>
</evidence>
<gene>
    <name evidence="5" type="ORF">GCM10007890_61410</name>
</gene>
<keyword evidence="1" id="KW-0597">Phosphoprotein</keyword>
<dbReference type="GO" id="GO:0008081">
    <property type="term" value="F:phosphoric diester hydrolase activity"/>
    <property type="evidence" value="ECO:0007669"/>
    <property type="project" value="UniProtKB-ARBA"/>
</dbReference>
<dbReference type="InterPro" id="IPR003607">
    <property type="entry name" value="HD/PDEase_dom"/>
</dbReference>
<dbReference type="SMART" id="SM00448">
    <property type="entry name" value="REC"/>
    <property type="match status" value="1"/>
</dbReference>
<feature type="modified residue" description="4-aspartylphosphate" evidence="1">
    <location>
        <position position="54"/>
    </location>
</feature>
<evidence type="ECO:0000259" key="4">
    <source>
        <dbReference type="PROSITE" id="PS51832"/>
    </source>
</evidence>
<dbReference type="Pfam" id="PF13487">
    <property type="entry name" value="HD_5"/>
    <property type="match status" value="1"/>
</dbReference>
<evidence type="ECO:0000259" key="3">
    <source>
        <dbReference type="PROSITE" id="PS51831"/>
    </source>
</evidence>
<dbReference type="CDD" id="cd00077">
    <property type="entry name" value="HDc"/>
    <property type="match status" value="1"/>
</dbReference>
<dbReference type="SUPFAM" id="SSF109604">
    <property type="entry name" value="HD-domain/PDEase-like"/>
    <property type="match status" value="1"/>
</dbReference>
<keyword evidence="6" id="KW-1185">Reference proteome</keyword>
<dbReference type="InterPro" id="IPR006674">
    <property type="entry name" value="HD_domain"/>
</dbReference>
<dbReference type="EMBL" id="BSPL01000033">
    <property type="protein sequence ID" value="GLS74126.1"/>
    <property type="molecule type" value="Genomic_DNA"/>
</dbReference>
<accession>A0AA37WV32</accession>
<comment type="caution">
    <text evidence="5">The sequence shown here is derived from an EMBL/GenBank/DDBJ whole genome shotgun (WGS) entry which is preliminary data.</text>
</comment>
<dbReference type="PROSITE" id="PS51831">
    <property type="entry name" value="HD"/>
    <property type="match status" value="1"/>
</dbReference>
<evidence type="ECO:0000313" key="5">
    <source>
        <dbReference type="EMBL" id="GLS74126.1"/>
    </source>
</evidence>
<dbReference type="PROSITE" id="PS51832">
    <property type="entry name" value="HD_GYP"/>
    <property type="match status" value="1"/>
</dbReference>
<dbReference type="SMART" id="SM00471">
    <property type="entry name" value="HDc"/>
    <property type="match status" value="1"/>
</dbReference>
<evidence type="ECO:0000259" key="2">
    <source>
        <dbReference type="PROSITE" id="PS50110"/>
    </source>
</evidence>
<feature type="domain" description="HD" evidence="3">
    <location>
        <begin position="170"/>
        <end position="294"/>
    </location>
</feature>
<dbReference type="InterPro" id="IPR037522">
    <property type="entry name" value="HD_GYP_dom"/>
</dbReference>
<dbReference type="Gene3D" id="3.40.50.2300">
    <property type="match status" value="1"/>
</dbReference>
<feature type="domain" description="Response regulatory" evidence="2">
    <location>
        <begin position="2"/>
        <end position="121"/>
    </location>
</feature>
<proteinExistence type="predicted"/>
<dbReference type="RefSeq" id="WP_238195542.1">
    <property type="nucleotide sequence ID" value="NZ_BPQZ01000005.1"/>
</dbReference>
<feature type="domain" description="HD-GYP" evidence="4">
    <location>
        <begin position="148"/>
        <end position="345"/>
    </location>
</feature>
<dbReference type="InterPro" id="IPR011006">
    <property type="entry name" value="CheY-like_superfamily"/>
</dbReference>
<reference evidence="6" key="1">
    <citation type="journal article" date="2019" name="Int. J. Syst. Evol. Microbiol.">
        <title>The Global Catalogue of Microorganisms (GCM) 10K type strain sequencing project: providing services to taxonomists for standard genome sequencing and annotation.</title>
        <authorList>
            <consortium name="The Broad Institute Genomics Platform"/>
            <consortium name="The Broad Institute Genome Sequencing Center for Infectious Disease"/>
            <person name="Wu L."/>
            <person name="Ma J."/>
        </authorList>
    </citation>
    <scope>NUCLEOTIDE SEQUENCE [LARGE SCALE GENOMIC DNA]</scope>
    <source>
        <strain evidence="6">NBRC 103632</strain>
    </source>
</reference>
<sequence>MLALILDDAEMNNLVIVAALRPLAGCTPRDFTAPEEALAFAEAHACEIGVVITDYEMPGMDGIAFIQALRRIPELATVPVVMVTSFDQRSLRRAALEAGATDFLAKPADPVEIRARVSNLLALSTAHRVQREHAAQLAREVATAVAMVEEREREIVSTLMRAAEHRDADTGDHIVRVSAYVGLIAEALGQSAAECRQLSLAATMHDVGKIAVPDSILLKPGALTPEERREMELHAERGQRILGGSASSVMRLAAEIAVSHHERWDGAGYPHRLRGEAIPLSGRIVAVADVFDALTTERPYKEAWTPERARAHMAENAGAHFDPRVVEAFLSRWDQIEAFLTIGRQHRHVPHAA</sequence>